<proteinExistence type="predicted"/>
<dbReference type="Proteomes" id="UP000292003">
    <property type="component" value="Unassembled WGS sequence"/>
</dbReference>
<organism evidence="1 2">
    <name type="scientific">Amycolatopsis suaedae</name>
    <dbReference type="NCBI Taxonomy" id="2510978"/>
    <lineage>
        <taxon>Bacteria</taxon>
        <taxon>Bacillati</taxon>
        <taxon>Actinomycetota</taxon>
        <taxon>Actinomycetes</taxon>
        <taxon>Pseudonocardiales</taxon>
        <taxon>Pseudonocardiaceae</taxon>
        <taxon>Amycolatopsis</taxon>
    </lineage>
</organism>
<gene>
    <name evidence="1" type="ORF">EWH70_16550</name>
</gene>
<dbReference type="RefSeq" id="WP_130476322.1">
    <property type="nucleotide sequence ID" value="NZ_SFCC01000008.1"/>
</dbReference>
<dbReference type="AlphaFoldDB" id="A0A4Q7J8Y1"/>
<sequence length="118" mass="13615">MRCEDSHAWWRLVDGPGEPPAGEMLCPEDGGEAVVAMRHPLADRVTVTLVPAAWEREGTIGFRDEYFVEISSHRHAETLRSARTYSWETAQERLAWFKDIDWEAAKRRWTRGDFTKPA</sequence>
<evidence type="ECO:0000313" key="1">
    <source>
        <dbReference type="EMBL" id="RZQ62584.1"/>
    </source>
</evidence>
<comment type="caution">
    <text evidence="1">The sequence shown here is derived from an EMBL/GenBank/DDBJ whole genome shotgun (WGS) entry which is preliminary data.</text>
</comment>
<evidence type="ECO:0000313" key="2">
    <source>
        <dbReference type="Proteomes" id="UP000292003"/>
    </source>
</evidence>
<name>A0A4Q7J8Y1_9PSEU</name>
<protein>
    <submittedName>
        <fullName evidence="1">Uncharacterized protein</fullName>
    </submittedName>
</protein>
<dbReference type="OrthoDB" id="3631249at2"/>
<dbReference type="EMBL" id="SFCC01000008">
    <property type="protein sequence ID" value="RZQ62584.1"/>
    <property type="molecule type" value="Genomic_DNA"/>
</dbReference>
<accession>A0A4Q7J8Y1</accession>
<keyword evidence="2" id="KW-1185">Reference proteome</keyword>
<reference evidence="1 2" key="1">
    <citation type="submission" date="2019-02" db="EMBL/GenBank/DDBJ databases">
        <title>Draft genome sequence of Amycolatopsis sp. 8-3EHSu isolated from roots of Suaeda maritima.</title>
        <authorList>
            <person name="Duangmal K."/>
            <person name="Chantavorakit T."/>
        </authorList>
    </citation>
    <scope>NUCLEOTIDE SEQUENCE [LARGE SCALE GENOMIC DNA]</scope>
    <source>
        <strain evidence="1 2">8-3EHSu</strain>
    </source>
</reference>